<evidence type="ECO:0000259" key="2">
    <source>
        <dbReference type="Pfam" id="PF13511"/>
    </source>
</evidence>
<feature type="chain" id="PRO_5043454782" evidence="1">
    <location>
        <begin position="28"/>
        <end position="218"/>
    </location>
</feature>
<proteinExistence type="predicted"/>
<dbReference type="InterPro" id="IPR025392">
    <property type="entry name" value="DUF4124"/>
</dbReference>
<evidence type="ECO:0000313" key="3">
    <source>
        <dbReference type="EMBL" id="MEJ1249935.1"/>
    </source>
</evidence>
<reference evidence="3 4" key="1">
    <citation type="journal article" date="2016" name="Antonie Van Leeuwenhoek">
        <title>Denitratimonas tolerans gen. nov., sp. nov., a denitrifying bacterium isolated from a bioreactor for tannery wastewater treatment.</title>
        <authorList>
            <person name="Han S.I."/>
            <person name="Kim J.O."/>
            <person name="Lee Y.R."/>
            <person name="Ekpeghere K.I."/>
            <person name="Koh S.C."/>
            <person name="Whang K.S."/>
        </authorList>
    </citation>
    <scope>NUCLEOTIDE SEQUENCE [LARGE SCALE GENOMIC DNA]</scope>
    <source>
        <strain evidence="3 4">KACC 17565</strain>
    </source>
</reference>
<protein>
    <submittedName>
        <fullName evidence="3">DUF4124 domain-containing protein</fullName>
    </submittedName>
</protein>
<comment type="caution">
    <text evidence="3">The sequence shown here is derived from an EMBL/GenBank/DDBJ whole genome shotgun (WGS) entry which is preliminary data.</text>
</comment>
<dbReference type="RefSeq" id="WP_337335654.1">
    <property type="nucleotide sequence ID" value="NZ_JBBDHC010000013.1"/>
</dbReference>
<keyword evidence="1" id="KW-0732">Signal</keyword>
<feature type="domain" description="DUF4124" evidence="2">
    <location>
        <begin position="19"/>
        <end position="65"/>
    </location>
</feature>
<keyword evidence="4" id="KW-1185">Reference proteome</keyword>
<evidence type="ECO:0000256" key="1">
    <source>
        <dbReference type="SAM" id="SignalP"/>
    </source>
</evidence>
<organism evidence="3 4">
    <name type="scientific">Denitratimonas tolerans</name>
    <dbReference type="NCBI Taxonomy" id="1338420"/>
    <lineage>
        <taxon>Bacteria</taxon>
        <taxon>Pseudomonadati</taxon>
        <taxon>Pseudomonadota</taxon>
        <taxon>Gammaproteobacteria</taxon>
        <taxon>Lysobacterales</taxon>
        <taxon>Lysobacteraceae</taxon>
        <taxon>Denitratimonas</taxon>
    </lineage>
</organism>
<sequence length="218" mass="24509">MKTTAALPLIAGLLCLALGAISSDAQAQRKLYRWTDKDGNVHYTDTLPAEAAKDKQEELNSQGMTVKTTERVRTAEEQAAWEAEQAELEKVRLVAEQKAKMDSVLVSSYPAESDLQRAYRERFDLIEQSLESARIGIRSQEKSLAELLDHAADLERNGKPVPVQIRDSITRARSQVADQRAYLTRRETERTALRAEFDELLARYRELKGITPPAPESP</sequence>
<dbReference type="Proteomes" id="UP001364472">
    <property type="component" value="Unassembled WGS sequence"/>
</dbReference>
<dbReference type="EMBL" id="JBBDHC010000013">
    <property type="protein sequence ID" value="MEJ1249935.1"/>
    <property type="molecule type" value="Genomic_DNA"/>
</dbReference>
<feature type="signal peptide" evidence="1">
    <location>
        <begin position="1"/>
        <end position="27"/>
    </location>
</feature>
<evidence type="ECO:0000313" key="4">
    <source>
        <dbReference type="Proteomes" id="UP001364472"/>
    </source>
</evidence>
<dbReference type="AlphaFoldDB" id="A0AAW9R5L2"/>
<gene>
    <name evidence="3" type="ORF">WB794_09655</name>
</gene>
<dbReference type="Pfam" id="PF13511">
    <property type="entry name" value="DUF4124"/>
    <property type="match status" value="1"/>
</dbReference>
<accession>A0AAW9R5L2</accession>
<name>A0AAW9R5L2_9GAMM</name>